<protein>
    <submittedName>
        <fullName evidence="2">Uncharacterized protein</fullName>
    </submittedName>
</protein>
<sequence length="375" mass="40486">MLFPKLPFELPSLPAIEISPVPELIFLGTVKGLLSFVINLSLLDLSLIFIIVLLVNANPSIRQKAAVSLSILFLVFGLEISLVNVYALLCSQLSPSTTLEPLTIVIMGIINGVMPILTDSILLMHIVLERIEHSKSPWRLAMTMAAPVFLKFGRLANVAIYIAACAEFVLSSVTSGDGIPDMDVLNAAQARSMQIACTLQMIDNSYQLALYYLNAFEQRRKALEGLTQSATSTTPQGLVALLLASGGNFLLPILLSAAQLEASRRWPESDIPRDLEQVKVIVNIAGAAATSIVAALKHWRASRMAAALALRDAVVAVEADEMTALRAGQKQPSYSGASVKRAEAGGRRYVTFDAELIDIDMKEDQAQMALVLPVS</sequence>
<dbReference type="AlphaFoldDB" id="A0AAD4L8H3"/>
<keyword evidence="1" id="KW-0812">Transmembrane</keyword>
<feature type="transmembrane region" description="Helical" evidence="1">
    <location>
        <begin position="67"/>
        <end position="89"/>
    </location>
</feature>
<keyword evidence="3" id="KW-1185">Reference proteome</keyword>
<feature type="transmembrane region" description="Helical" evidence="1">
    <location>
        <begin position="278"/>
        <end position="296"/>
    </location>
</feature>
<keyword evidence="1" id="KW-0472">Membrane</keyword>
<name>A0AAD4L8H3_9AGAM</name>
<comment type="caution">
    <text evidence="2">The sequence shown here is derived from an EMBL/GenBank/DDBJ whole genome shotgun (WGS) entry which is preliminary data.</text>
</comment>
<reference evidence="2" key="1">
    <citation type="submission" date="2022-01" db="EMBL/GenBank/DDBJ databases">
        <title>Comparative genomics reveals a dynamic genome evolution in the ectomycorrhizal milk-cap (Lactarius) mushrooms.</title>
        <authorList>
            <consortium name="DOE Joint Genome Institute"/>
            <person name="Lebreton A."/>
            <person name="Tang N."/>
            <person name="Kuo A."/>
            <person name="LaButti K."/>
            <person name="Drula E."/>
            <person name="Barry K."/>
            <person name="Clum A."/>
            <person name="Lipzen A."/>
            <person name="Mousain D."/>
            <person name="Ng V."/>
            <person name="Wang R."/>
            <person name="Wang X."/>
            <person name="Dai Y."/>
            <person name="Henrissat B."/>
            <person name="Grigoriev I.V."/>
            <person name="Guerin-Laguette A."/>
            <person name="Yu F."/>
            <person name="Martin F.M."/>
        </authorList>
    </citation>
    <scope>NUCLEOTIDE SEQUENCE</scope>
    <source>
        <strain evidence="2">QP</strain>
    </source>
</reference>
<keyword evidence="1" id="KW-1133">Transmembrane helix</keyword>
<accession>A0AAD4L8H3</accession>
<gene>
    <name evidence="2" type="ORF">EDB92DRAFT_175305</name>
</gene>
<organism evidence="2 3">
    <name type="scientific">Lactarius akahatsu</name>
    <dbReference type="NCBI Taxonomy" id="416441"/>
    <lineage>
        <taxon>Eukaryota</taxon>
        <taxon>Fungi</taxon>
        <taxon>Dikarya</taxon>
        <taxon>Basidiomycota</taxon>
        <taxon>Agaricomycotina</taxon>
        <taxon>Agaricomycetes</taxon>
        <taxon>Russulales</taxon>
        <taxon>Russulaceae</taxon>
        <taxon>Lactarius</taxon>
    </lineage>
</organism>
<evidence type="ECO:0000256" key="1">
    <source>
        <dbReference type="SAM" id="Phobius"/>
    </source>
</evidence>
<dbReference type="EMBL" id="JAKELL010000112">
    <property type="protein sequence ID" value="KAH8981656.1"/>
    <property type="molecule type" value="Genomic_DNA"/>
</dbReference>
<evidence type="ECO:0000313" key="3">
    <source>
        <dbReference type="Proteomes" id="UP001201163"/>
    </source>
</evidence>
<proteinExistence type="predicted"/>
<feature type="transmembrane region" description="Helical" evidence="1">
    <location>
        <begin position="238"/>
        <end position="258"/>
    </location>
</feature>
<feature type="transmembrane region" description="Helical" evidence="1">
    <location>
        <begin position="33"/>
        <end position="55"/>
    </location>
</feature>
<dbReference type="Proteomes" id="UP001201163">
    <property type="component" value="Unassembled WGS sequence"/>
</dbReference>
<feature type="transmembrane region" description="Helical" evidence="1">
    <location>
        <begin position="101"/>
        <end position="128"/>
    </location>
</feature>
<evidence type="ECO:0000313" key="2">
    <source>
        <dbReference type="EMBL" id="KAH8981656.1"/>
    </source>
</evidence>